<proteinExistence type="predicted"/>
<protein>
    <submittedName>
        <fullName evidence="1">Uncharacterized protein</fullName>
    </submittedName>
</protein>
<keyword evidence="2" id="KW-1185">Reference proteome</keyword>
<dbReference type="Proteomes" id="UP001231915">
    <property type="component" value="Unassembled WGS sequence"/>
</dbReference>
<evidence type="ECO:0000313" key="2">
    <source>
        <dbReference type="Proteomes" id="UP001231915"/>
    </source>
</evidence>
<organism evidence="1 2">
    <name type="scientific">Pseudoalteromonas obscura</name>
    <dbReference type="NCBI Taxonomy" id="3048491"/>
    <lineage>
        <taxon>Bacteria</taxon>
        <taxon>Pseudomonadati</taxon>
        <taxon>Pseudomonadota</taxon>
        <taxon>Gammaproteobacteria</taxon>
        <taxon>Alteromonadales</taxon>
        <taxon>Pseudoalteromonadaceae</taxon>
        <taxon>Pseudoalteromonas</taxon>
    </lineage>
</organism>
<gene>
    <name evidence="1" type="ORF">QNM18_00920</name>
</gene>
<dbReference type="RefSeq" id="WP_284136042.1">
    <property type="nucleotide sequence ID" value="NZ_JASJUT010000001.1"/>
</dbReference>
<evidence type="ECO:0000313" key="1">
    <source>
        <dbReference type="EMBL" id="MDK2593625.1"/>
    </source>
</evidence>
<reference evidence="1 2" key="1">
    <citation type="submission" date="2023-05" db="EMBL/GenBank/DDBJ databases">
        <title>Pseudoalteromonas ardens sp. nov., Pseudoalteromonas obscura sp. nov., and Pseudoalteromonas umbrosa sp. nov., isolated from the coral Montipora capitata.</title>
        <authorList>
            <person name="Thomas E.M."/>
            <person name="Smith E.M."/>
            <person name="Papke E."/>
            <person name="Shlafstein M.D."/>
            <person name="Oline D.K."/>
            <person name="Videau P."/>
            <person name="Saw J.H."/>
            <person name="Strangman W.K."/>
            <person name="Ushijima B."/>
        </authorList>
    </citation>
    <scope>NUCLEOTIDE SEQUENCE [LARGE SCALE GENOMIC DNA]</scope>
    <source>
        <strain evidence="1 2">P94</strain>
    </source>
</reference>
<accession>A0ABT7EEB5</accession>
<comment type="caution">
    <text evidence="1">The sequence shown here is derived from an EMBL/GenBank/DDBJ whole genome shotgun (WGS) entry which is preliminary data.</text>
</comment>
<dbReference type="EMBL" id="JASJUT010000001">
    <property type="protein sequence ID" value="MDK2593625.1"/>
    <property type="molecule type" value="Genomic_DNA"/>
</dbReference>
<name>A0ABT7EEB5_9GAMM</name>
<sequence>MWLREYVHNQPLIEKTQSATNKTVSFDGLSNTVKTKITPPNPNQQAVEKCHADNSTVLVHKRPNKRFGLTRSNTFLFKISLYPIQWCNVPINNIKKNTELGIYYPKSPLKHLNEEN</sequence>